<comment type="caution">
    <text evidence="1">The sequence shown here is derived from an EMBL/GenBank/DDBJ whole genome shotgun (WGS) entry which is preliminary data.</text>
</comment>
<evidence type="ECO:0000313" key="2">
    <source>
        <dbReference type="Proteomes" id="UP000435112"/>
    </source>
</evidence>
<reference evidence="1 2" key="1">
    <citation type="submission" date="2018-09" db="EMBL/GenBank/DDBJ databases">
        <title>Genomic investigation of the strawberry pathogen Phytophthora fragariae indicates pathogenicity is determined by transcriptional variation in three key races.</title>
        <authorList>
            <person name="Adams T.M."/>
            <person name="Armitage A.D."/>
            <person name="Sobczyk M.K."/>
            <person name="Bates H.J."/>
            <person name="Dunwell J.M."/>
            <person name="Nellist C.F."/>
            <person name="Harrison R.J."/>
        </authorList>
    </citation>
    <scope>NUCLEOTIDE SEQUENCE [LARGE SCALE GENOMIC DNA]</scope>
    <source>
        <strain evidence="1 2">SCRP324</strain>
    </source>
</reference>
<dbReference type="Proteomes" id="UP000435112">
    <property type="component" value="Unassembled WGS sequence"/>
</dbReference>
<evidence type="ECO:0000313" key="1">
    <source>
        <dbReference type="EMBL" id="KAE8974735.1"/>
    </source>
</evidence>
<gene>
    <name evidence="1" type="ORF">PR002_g25816</name>
</gene>
<organism evidence="1 2">
    <name type="scientific">Phytophthora rubi</name>
    <dbReference type="NCBI Taxonomy" id="129364"/>
    <lineage>
        <taxon>Eukaryota</taxon>
        <taxon>Sar</taxon>
        <taxon>Stramenopiles</taxon>
        <taxon>Oomycota</taxon>
        <taxon>Peronosporomycetes</taxon>
        <taxon>Peronosporales</taxon>
        <taxon>Peronosporaceae</taxon>
        <taxon>Phytophthora</taxon>
    </lineage>
</organism>
<evidence type="ECO:0008006" key="3">
    <source>
        <dbReference type="Google" id="ProtNLM"/>
    </source>
</evidence>
<sequence length="73" mass="8547">MPAVTATTSQKHADAKMVRQVAKGNSAEHIMDKLRVPYDVMNGERVYSMKNKHYARYVKWLMKYRDDPLTYPN</sequence>
<protein>
    <recommendedName>
        <fullName evidence="3">RxLR effector protein</fullName>
    </recommendedName>
</protein>
<name>A0A6A3I165_9STRA</name>
<dbReference type="EMBL" id="QXFU01003520">
    <property type="protein sequence ID" value="KAE8974735.1"/>
    <property type="molecule type" value="Genomic_DNA"/>
</dbReference>
<proteinExistence type="predicted"/>
<dbReference type="AlphaFoldDB" id="A0A6A3I165"/>
<dbReference type="OrthoDB" id="128728at2759"/>
<accession>A0A6A3I165</accession>